<dbReference type="GeneID" id="65056387"/>
<accession>A0A249XY96</accession>
<dbReference type="Proteomes" id="UP000258396">
    <property type="component" value="Segment"/>
</dbReference>
<protein>
    <submittedName>
        <fullName evidence="1">Uncharacterized protein</fullName>
    </submittedName>
</protein>
<keyword evidence="2" id="KW-1185">Reference proteome</keyword>
<evidence type="ECO:0000313" key="1">
    <source>
        <dbReference type="EMBL" id="ASZ76960.1"/>
    </source>
</evidence>
<dbReference type="EMBL" id="MF001359">
    <property type="protein sequence ID" value="ASZ76960.1"/>
    <property type="molecule type" value="Genomic_DNA"/>
</dbReference>
<sequence>MKTYKEFIAESAAGQRVEGGYIWIEQVEPPSRTSTGKWKITVDGPGGKRRTLKEINGYYEEALSDAGTYMMQIMIKNPENRFAARVFRRIGNKLYDAYSKNFPKE</sequence>
<dbReference type="RefSeq" id="YP_010067810.1">
    <property type="nucleotide sequence ID" value="NC_054909.1"/>
</dbReference>
<dbReference type="KEGG" id="vg:65056387"/>
<proteinExistence type="predicted"/>
<name>A0A249XY96_9CAUD</name>
<reference evidence="1 2" key="1">
    <citation type="submission" date="2017-04" db="EMBL/GenBank/DDBJ databases">
        <title>Complete Genome Sequence of Lytic Bacteriophage EC121 Infecting Escherichia coli Isolates.</title>
        <authorList>
            <person name="Kim D."/>
            <person name="Kim Y.J."/>
            <person name="Han B.K."/>
            <person name="Kim H."/>
        </authorList>
    </citation>
    <scope>NUCLEOTIDE SEQUENCE [LARGE SCALE GENOMIC DNA]</scope>
</reference>
<organism evidence="1 2">
    <name type="scientific">Escherichia phage EC121</name>
    <dbReference type="NCBI Taxonomy" id="2025815"/>
    <lineage>
        <taxon>Viruses</taxon>
        <taxon>Duplodnaviria</taxon>
        <taxon>Heunggongvirae</taxon>
        <taxon>Uroviricota</taxon>
        <taxon>Caudoviricetes</taxon>
        <taxon>Pantevenvirales</taxon>
        <taxon>Straboviridae</taxon>
        <taxon>Tevenvirinae</taxon>
        <taxon>Tequatrovirus</taxon>
        <taxon>Tequatrovirus ec121</taxon>
    </lineage>
</organism>
<evidence type="ECO:0000313" key="2">
    <source>
        <dbReference type="Proteomes" id="UP000258396"/>
    </source>
</evidence>